<gene>
    <name evidence="1" type="ORF">LCGC14_1043240</name>
</gene>
<dbReference type="AlphaFoldDB" id="A0A0F9MR48"/>
<protein>
    <submittedName>
        <fullName evidence="1">Uncharacterized protein</fullName>
    </submittedName>
</protein>
<accession>A0A0F9MR48</accession>
<organism evidence="1">
    <name type="scientific">marine sediment metagenome</name>
    <dbReference type="NCBI Taxonomy" id="412755"/>
    <lineage>
        <taxon>unclassified sequences</taxon>
        <taxon>metagenomes</taxon>
        <taxon>ecological metagenomes</taxon>
    </lineage>
</organism>
<proteinExistence type="predicted"/>
<reference evidence="1" key="1">
    <citation type="journal article" date="2015" name="Nature">
        <title>Complex archaea that bridge the gap between prokaryotes and eukaryotes.</title>
        <authorList>
            <person name="Spang A."/>
            <person name="Saw J.H."/>
            <person name="Jorgensen S.L."/>
            <person name="Zaremba-Niedzwiedzka K."/>
            <person name="Martijn J."/>
            <person name="Lind A.E."/>
            <person name="van Eijk R."/>
            <person name="Schleper C."/>
            <person name="Guy L."/>
            <person name="Ettema T.J."/>
        </authorList>
    </citation>
    <scope>NUCLEOTIDE SEQUENCE</scope>
</reference>
<sequence length="85" mass="10196">MAELLQEVTIDTAIMTTLYNAAEFEHLKAFLNDYIHDKYNMWITKGDSDYIVMHMTNNYHPYRHHSFSNCVEWVFKNCKLDKETD</sequence>
<evidence type="ECO:0000313" key="1">
    <source>
        <dbReference type="EMBL" id="KKN09765.1"/>
    </source>
</evidence>
<dbReference type="EMBL" id="LAZR01004308">
    <property type="protein sequence ID" value="KKN09765.1"/>
    <property type="molecule type" value="Genomic_DNA"/>
</dbReference>
<comment type="caution">
    <text evidence="1">The sequence shown here is derived from an EMBL/GenBank/DDBJ whole genome shotgun (WGS) entry which is preliminary data.</text>
</comment>
<name>A0A0F9MR48_9ZZZZ</name>